<proteinExistence type="predicted"/>
<gene>
    <name evidence="1" type="ORF">HHL20_05690</name>
</gene>
<dbReference type="Gene3D" id="3.10.450.50">
    <property type="match status" value="1"/>
</dbReference>
<accession>A0A7Y0FI52</accession>
<dbReference type="AlphaFoldDB" id="A0A7Y0FI52"/>
<evidence type="ECO:0000313" key="2">
    <source>
        <dbReference type="Proteomes" id="UP000552615"/>
    </source>
</evidence>
<evidence type="ECO:0008006" key="3">
    <source>
        <dbReference type="Google" id="ProtNLM"/>
    </source>
</evidence>
<dbReference type="Proteomes" id="UP000552615">
    <property type="component" value="Unassembled WGS sequence"/>
</dbReference>
<reference evidence="1 2" key="1">
    <citation type="submission" date="2020-04" db="EMBL/GenBank/DDBJ databases">
        <title>Chryseobacterium sp. RJ-7-14 sp. nov., isolated from Jeju soil.</title>
        <authorList>
            <person name="Dahal R.H."/>
            <person name="Chaudhary D.K."/>
        </authorList>
    </citation>
    <scope>NUCLEOTIDE SEQUENCE [LARGE SCALE GENOMIC DNA]</scope>
    <source>
        <strain evidence="1 2">RJ-7-14</strain>
    </source>
</reference>
<evidence type="ECO:0000313" key="1">
    <source>
        <dbReference type="EMBL" id="NML56830.1"/>
    </source>
</evidence>
<protein>
    <recommendedName>
        <fullName evidence="3">SnoaL-like domain-containing protein</fullName>
    </recommendedName>
</protein>
<organism evidence="1 2">
    <name type="scientific">Chryseobacterium cheonjiense</name>
    <dbReference type="NCBI Taxonomy" id="2728845"/>
    <lineage>
        <taxon>Bacteria</taxon>
        <taxon>Pseudomonadati</taxon>
        <taxon>Bacteroidota</taxon>
        <taxon>Flavobacteriia</taxon>
        <taxon>Flavobacteriales</taxon>
        <taxon>Weeksellaceae</taxon>
        <taxon>Chryseobacterium group</taxon>
        <taxon>Chryseobacterium</taxon>
    </lineage>
</organism>
<dbReference type="InterPro" id="IPR032710">
    <property type="entry name" value="NTF2-like_dom_sf"/>
</dbReference>
<comment type="caution">
    <text evidence="1">The sequence shown here is derived from an EMBL/GenBank/DDBJ whole genome shotgun (WGS) entry which is preliminary data.</text>
</comment>
<sequence>MMNASILLQDSLLMIWNNRNSAERLSLMEKIYAPDIHFYESNDSEPFVGIESINNLIGKLQQEWAPDFEFVVTESPKFNHNVQHISWKLGAPELTVAIGSDIAFIEDDKIKSLYLFLNS</sequence>
<dbReference type="SUPFAM" id="SSF54427">
    <property type="entry name" value="NTF2-like"/>
    <property type="match status" value="1"/>
</dbReference>
<dbReference type="EMBL" id="JABBGF010000001">
    <property type="protein sequence ID" value="NML56830.1"/>
    <property type="molecule type" value="Genomic_DNA"/>
</dbReference>
<keyword evidence="2" id="KW-1185">Reference proteome</keyword>
<name>A0A7Y0FI52_9FLAO</name>